<dbReference type="InterPro" id="IPR052762">
    <property type="entry name" value="PCW_deacetylase/CE"/>
</dbReference>
<dbReference type="Pfam" id="PF00657">
    <property type="entry name" value="Lipase_GDSL"/>
    <property type="match status" value="1"/>
</dbReference>
<dbReference type="Gene3D" id="2.60.120.260">
    <property type="entry name" value="Galactose-binding domain-like"/>
    <property type="match status" value="1"/>
</dbReference>
<dbReference type="AlphaFoldDB" id="U4R790"/>
<evidence type="ECO:0000259" key="9">
    <source>
        <dbReference type="PROSITE" id="PS51766"/>
    </source>
</evidence>
<dbReference type="Pfam" id="PF00404">
    <property type="entry name" value="Dockerin_1"/>
    <property type="match status" value="1"/>
</dbReference>
<dbReference type="InterPro" id="IPR016134">
    <property type="entry name" value="Dockerin_dom"/>
</dbReference>
<name>U4R790_9FIRM</name>
<dbReference type="InterPro" id="IPR036439">
    <property type="entry name" value="Dockerin_dom_sf"/>
</dbReference>
<evidence type="ECO:0000256" key="5">
    <source>
        <dbReference type="ARBA" id="ARBA00023001"/>
    </source>
</evidence>
<accession>U4R790</accession>
<dbReference type="PROSITE" id="PS51766">
    <property type="entry name" value="DOCKERIN"/>
    <property type="match status" value="1"/>
</dbReference>
<comment type="caution">
    <text evidence="10">The sequence shown here is derived from an EMBL/GenBank/DDBJ whole genome shotgun (WGS) entry which is preliminary data.</text>
</comment>
<dbReference type="PATRIC" id="fig|1330534.3.peg.281"/>
<dbReference type="GO" id="GO:0052689">
    <property type="term" value="F:carboxylic ester hydrolase activity"/>
    <property type="evidence" value="ECO:0007669"/>
    <property type="project" value="InterPro"/>
</dbReference>
<dbReference type="InterPro" id="IPR001087">
    <property type="entry name" value="GDSL"/>
</dbReference>
<dbReference type="Gene3D" id="1.10.1330.10">
    <property type="entry name" value="Dockerin domain"/>
    <property type="match status" value="1"/>
</dbReference>
<dbReference type="PANTHER" id="PTHR37834:SF2">
    <property type="entry name" value="ESTERASE, SGNH HYDROLASE-TYPE"/>
    <property type="match status" value="1"/>
</dbReference>
<evidence type="ECO:0000256" key="4">
    <source>
        <dbReference type="ARBA" id="ARBA00022801"/>
    </source>
</evidence>
<dbReference type="InterPro" id="IPR002105">
    <property type="entry name" value="Dockerin_1_rpt"/>
</dbReference>
<evidence type="ECO:0000256" key="8">
    <source>
        <dbReference type="ARBA" id="ARBA00023326"/>
    </source>
</evidence>
<dbReference type="CDD" id="cd01831">
    <property type="entry name" value="Endoglucanase_E_like"/>
    <property type="match status" value="1"/>
</dbReference>
<keyword evidence="5" id="KW-0136">Cellulose degradation</keyword>
<keyword evidence="4" id="KW-0378">Hydrolase</keyword>
<keyword evidence="6" id="KW-0119">Carbohydrate metabolism</keyword>
<reference evidence="10 11" key="1">
    <citation type="journal article" date="2013" name="Genome Announc.">
        <title>Draft Genome Sequence of the Cellulolytic Bacterium Clostridium papyrosolvens C7 (ATCC 700395).</title>
        <authorList>
            <person name="Zepeda V."/>
            <person name="Dassa B."/>
            <person name="Borovok I."/>
            <person name="Lamed R."/>
            <person name="Bayer E.A."/>
            <person name="Cate J.H."/>
        </authorList>
    </citation>
    <scope>NUCLEOTIDE SEQUENCE [LARGE SCALE GENOMIC DNA]</scope>
    <source>
        <strain evidence="10 11">C7</strain>
    </source>
</reference>
<dbReference type="PROSITE" id="PS00018">
    <property type="entry name" value="EF_HAND_1"/>
    <property type="match status" value="1"/>
</dbReference>
<feature type="domain" description="Dockerin" evidence="9">
    <location>
        <begin position="61"/>
        <end position="126"/>
    </location>
</feature>
<evidence type="ECO:0000256" key="2">
    <source>
        <dbReference type="ARBA" id="ARBA00012601"/>
    </source>
</evidence>
<protein>
    <recommendedName>
        <fullName evidence="2">cellulase</fullName>
        <ecNumber evidence="2">3.2.1.4</ecNumber>
    </recommendedName>
</protein>
<dbReference type="GO" id="GO:0030245">
    <property type="term" value="P:cellulose catabolic process"/>
    <property type="evidence" value="ECO:0007669"/>
    <property type="project" value="UniProtKB-KW"/>
</dbReference>
<dbReference type="InterPro" id="IPR036514">
    <property type="entry name" value="SGNH_hydro_sf"/>
</dbReference>
<evidence type="ECO:0000313" key="10">
    <source>
        <dbReference type="EMBL" id="EPR14080.1"/>
    </source>
</evidence>
<dbReference type="STRING" id="1330534.L323_01390"/>
<proteinExistence type="predicted"/>
<comment type="catalytic activity">
    <reaction evidence="1">
        <text>Endohydrolysis of (1-&gt;4)-beta-D-glucosidic linkages in cellulose, lichenin and cereal beta-D-glucans.</text>
        <dbReference type="EC" id="3.2.1.4"/>
    </reaction>
</comment>
<dbReference type="InterPro" id="IPR037461">
    <property type="entry name" value="CtCE2-like_dom"/>
</dbReference>
<dbReference type="EC" id="3.2.1.4" evidence="2"/>
<dbReference type="InterPro" id="IPR018247">
    <property type="entry name" value="EF_Hand_1_Ca_BS"/>
</dbReference>
<keyword evidence="3" id="KW-0732">Signal</keyword>
<dbReference type="PANTHER" id="PTHR37834">
    <property type="entry name" value="GDSL-LIKE LIPASE/ACYLHYDROLASE DOMAIN PROTEIN (AFU_ORTHOLOGUE AFUA_2G00620)"/>
    <property type="match status" value="1"/>
</dbReference>
<dbReference type="GO" id="GO:0008810">
    <property type="term" value="F:cellulase activity"/>
    <property type="evidence" value="ECO:0007669"/>
    <property type="project" value="UniProtKB-EC"/>
</dbReference>
<sequence>MLRHNLKLSFNIILKIKNIGVFYMRKITMTRKTGAFLVVFSLLFTLFLTCVGSTNVSALEPPGVYGDFNGDRNVDALDFMKLKQYLMDQNTTYHFYMDLNSDSTLDAMDFAILKQYLLGIVKTLPTNSTPEKPGVLLVGRFDTSDSAGPKFAWSTSTIKASFTGTAISATIKSSGDNWFNVIIDGVVKTPVNVPAGASSPVTLASGLGDGVHSIELVRRTEASIGETQFLGFNVTGGGLLPAPSPSTRRIEFIGDSITCGYGNEGTSQYQSFTSKNENAYMAYGAITARLLNADPVTVCWSGKGLVQNYGGDLNDLMPAVYSRVLPYNTTLTWDTSKWIPQVVVINLGTNDFSTGSIDKTTFATAYANFVTKIRGQYPDAHIYCAVGPMLSWDQLAKCKDAITSVVDQKKTSGDLKIHFIEFPVQVESNGYGEDWHPSIKTHGLMADQLAATIKNDLGW</sequence>
<dbReference type="SUPFAM" id="SSF63446">
    <property type="entry name" value="Type I dockerin domain"/>
    <property type="match status" value="1"/>
</dbReference>
<organism evidence="10 11">
    <name type="scientific">Ruminiclostridium papyrosolvens C7</name>
    <dbReference type="NCBI Taxonomy" id="1330534"/>
    <lineage>
        <taxon>Bacteria</taxon>
        <taxon>Bacillati</taxon>
        <taxon>Bacillota</taxon>
        <taxon>Clostridia</taxon>
        <taxon>Eubacteriales</taxon>
        <taxon>Oscillospiraceae</taxon>
        <taxon>Ruminiclostridium</taxon>
    </lineage>
</organism>
<keyword evidence="8" id="KW-0624">Polysaccharide degradation</keyword>
<dbReference type="SUPFAM" id="SSF52266">
    <property type="entry name" value="SGNH hydrolase"/>
    <property type="match status" value="1"/>
</dbReference>
<dbReference type="Proteomes" id="UP000016860">
    <property type="component" value="Unassembled WGS sequence"/>
</dbReference>
<dbReference type="Pfam" id="PF17996">
    <property type="entry name" value="CE2_N"/>
    <property type="match status" value="1"/>
</dbReference>
<evidence type="ECO:0000256" key="1">
    <source>
        <dbReference type="ARBA" id="ARBA00000966"/>
    </source>
</evidence>
<evidence type="ECO:0000313" key="11">
    <source>
        <dbReference type="Proteomes" id="UP000016860"/>
    </source>
</evidence>
<evidence type="ECO:0000256" key="3">
    <source>
        <dbReference type="ARBA" id="ARBA00022729"/>
    </source>
</evidence>
<dbReference type="Gene3D" id="3.40.50.1110">
    <property type="entry name" value="SGNH hydrolase"/>
    <property type="match status" value="1"/>
</dbReference>
<dbReference type="CDD" id="cd14256">
    <property type="entry name" value="Dockerin_I"/>
    <property type="match status" value="1"/>
</dbReference>
<evidence type="ECO:0000256" key="7">
    <source>
        <dbReference type="ARBA" id="ARBA00023295"/>
    </source>
</evidence>
<dbReference type="EMBL" id="ATAY01000008">
    <property type="protein sequence ID" value="EPR14080.1"/>
    <property type="molecule type" value="Genomic_DNA"/>
</dbReference>
<keyword evidence="7" id="KW-0326">Glycosidase</keyword>
<dbReference type="InterPro" id="IPR040794">
    <property type="entry name" value="CE2_N"/>
</dbReference>
<evidence type="ECO:0000256" key="6">
    <source>
        <dbReference type="ARBA" id="ARBA00023277"/>
    </source>
</evidence>
<gene>
    <name evidence="10" type="ORF">L323_01390</name>
</gene>